<keyword evidence="2" id="KW-1185">Reference proteome</keyword>
<protein>
    <submittedName>
        <fullName evidence="1">Uncharacterized protein</fullName>
    </submittedName>
</protein>
<evidence type="ECO:0000313" key="1">
    <source>
        <dbReference type="EMBL" id="GFT64457.1"/>
    </source>
</evidence>
<dbReference type="AlphaFoldDB" id="A0A8X6U145"/>
<sequence length="114" mass="12955">MVFGKTIVLPSSAPTDPAEYLLRSSLTAPYQEPFEVLSMIDKHFTIKRNNRITTKNIDRLKSAFLLNDSYSTKEPFPVQIRNNPVVHTPRLHSVVPVPNTTHSGRKVKFNPKIL</sequence>
<dbReference type="Proteomes" id="UP000887013">
    <property type="component" value="Unassembled WGS sequence"/>
</dbReference>
<evidence type="ECO:0000313" key="2">
    <source>
        <dbReference type="Proteomes" id="UP000887013"/>
    </source>
</evidence>
<organism evidence="1 2">
    <name type="scientific">Nephila pilipes</name>
    <name type="common">Giant wood spider</name>
    <name type="synonym">Nephila maculata</name>
    <dbReference type="NCBI Taxonomy" id="299642"/>
    <lineage>
        <taxon>Eukaryota</taxon>
        <taxon>Metazoa</taxon>
        <taxon>Ecdysozoa</taxon>
        <taxon>Arthropoda</taxon>
        <taxon>Chelicerata</taxon>
        <taxon>Arachnida</taxon>
        <taxon>Araneae</taxon>
        <taxon>Araneomorphae</taxon>
        <taxon>Entelegynae</taxon>
        <taxon>Araneoidea</taxon>
        <taxon>Nephilidae</taxon>
        <taxon>Nephila</taxon>
    </lineage>
</organism>
<name>A0A8X6U145_NEPPI</name>
<reference evidence="1" key="1">
    <citation type="submission" date="2020-08" db="EMBL/GenBank/DDBJ databases">
        <title>Multicomponent nature underlies the extraordinary mechanical properties of spider dragline silk.</title>
        <authorList>
            <person name="Kono N."/>
            <person name="Nakamura H."/>
            <person name="Mori M."/>
            <person name="Yoshida Y."/>
            <person name="Ohtoshi R."/>
            <person name="Malay A.D."/>
            <person name="Moran D.A.P."/>
            <person name="Tomita M."/>
            <person name="Numata K."/>
            <person name="Arakawa K."/>
        </authorList>
    </citation>
    <scope>NUCLEOTIDE SEQUENCE</scope>
</reference>
<comment type="caution">
    <text evidence="1">The sequence shown here is derived from an EMBL/GenBank/DDBJ whole genome shotgun (WGS) entry which is preliminary data.</text>
</comment>
<proteinExistence type="predicted"/>
<dbReference type="EMBL" id="BMAW01115022">
    <property type="protein sequence ID" value="GFT64457.1"/>
    <property type="molecule type" value="Genomic_DNA"/>
</dbReference>
<gene>
    <name evidence="1" type="ORF">NPIL_130371</name>
</gene>
<dbReference type="OrthoDB" id="422540at2759"/>
<accession>A0A8X6U145</accession>